<dbReference type="EMBL" id="QUTH01000947">
    <property type="protein sequence ID" value="RHZ32225.1"/>
    <property type="molecule type" value="Genomic_DNA"/>
</dbReference>
<protein>
    <recommendedName>
        <fullName evidence="8">Chitin-binding type-4 domain-containing protein</fullName>
    </recommendedName>
</protein>
<dbReference type="InterPro" id="IPR052282">
    <property type="entry name" value="Starch-active_LPMO"/>
</dbReference>
<keyword evidence="3" id="KW-0186">Copper</keyword>
<evidence type="ECO:0000259" key="8">
    <source>
        <dbReference type="Pfam" id="PF03067"/>
    </source>
</evidence>
<keyword evidence="2" id="KW-0479">Metal-binding</keyword>
<evidence type="ECO:0000256" key="3">
    <source>
        <dbReference type="ARBA" id="ARBA00023008"/>
    </source>
</evidence>
<dbReference type="AlphaFoldDB" id="A0A418FN06"/>
<comment type="cofactor">
    <cofactor evidence="1">
        <name>Cu(2+)</name>
        <dbReference type="ChEBI" id="CHEBI:29036"/>
    </cofactor>
</comment>
<comment type="similarity">
    <text evidence="6">Belongs to the polysaccharide monooxygenase AA13 family.</text>
</comment>
<dbReference type="VEuPathDB" id="FungiDB:H257_11799"/>
<reference evidence="9 10" key="1">
    <citation type="submission" date="2018-08" db="EMBL/GenBank/DDBJ databases">
        <title>Aphanomyces genome sequencing and annotation.</title>
        <authorList>
            <person name="Minardi D."/>
            <person name="Oidtmann B."/>
            <person name="Van Der Giezen M."/>
            <person name="Studholme D.J."/>
        </authorList>
    </citation>
    <scope>NUCLEOTIDE SEQUENCE [LARGE SCALE GENOMIC DNA]</scope>
    <source>
        <strain evidence="9 10">Da</strain>
    </source>
</reference>
<gene>
    <name evidence="9" type="ORF">DYB37_010182</name>
</gene>
<feature type="chain" id="PRO_5019297943" description="Chitin-binding type-4 domain-containing protein" evidence="7">
    <location>
        <begin position="24"/>
        <end position="324"/>
    </location>
</feature>
<organism evidence="9 10">
    <name type="scientific">Aphanomyces astaci</name>
    <name type="common">Crayfish plague agent</name>
    <dbReference type="NCBI Taxonomy" id="112090"/>
    <lineage>
        <taxon>Eukaryota</taxon>
        <taxon>Sar</taxon>
        <taxon>Stramenopiles</taxon>
        <taxon>Oomycota</taxon>
        <taxon>Saprolegniomycetes</taxon>
        <taxon>Saprolegniales</taxon>
        <taxon>Verrucalvaceae</taxon>
        <taxon>Aphanomyces</taxon>
    </lineage>
</organism>
<keyword evidence="5" id="KW-0325">Glycoprotein</keyword>
<dbReference type="InterPro" id="IPR004302">
    <property type="entry name" value="Cellulose/chitin-bd_N"/>
</dbReference>
<evidence type="ECO:0000256" key="5">
    <source>
        <dbReference type="ARBA" id="ARBA00023180"/>
    </source>
</evidence>
<dbReference type="Proteomes" id="UP000285430">
    <property type="component" value="Unassembled WGS sequence"/>
</dbReference>
<evidence type="ECO:0000256" key="1">
    <source>
        <dbReference type="ARBA" id="ARBA00001973"/>
    </source>
</evidence>
<dbReference type="PANTHER" id="PTHR36575:SF2">
    <property type="entry name" value="CHITIN-BINDING TYPE-4 DOMAIN-CONTAINING PROTEIN-RELATED"/>
    <property type="match status" value="1"/>
</dbReference>
<feature type="signal peptide" evidence="7">
    <location>
        <begin position="1"/>
        <end position="23"/>
    </location>
</feature>
<evidence type="ECO:0000256" key="6">
    <source>
        <dbReference type="ARBA" id="ARBA00034311"/>
    </source>
</evidence>
<accession>A0A418FN06</accession>
<name>A0A418FN06_APHAT</name>
<evidence type="ECO:0000313" key="9">
    <source>
        <dbReference type="EMBL" id="RHZ32225.1"/>
    </source>
</evidence>
<keyword evidence="7" id="KW-0732">Signal</keyword>
<dbReference type="PANTHER" id="PTHR36575">
    <property type="entry name" value="BINDING PROTEIN, PUTATIVE (AFU_ORTHOLOGUE AFUA_1G14430)-RELATED"/>
    <property type="match status" value="1"/>
</dbReference>
<evidence type="ECO:0000256" key="7">
    <source>
        <dbReference type="SAM" id="SignalP"/>
    </source>
</evidence>
<dbReference type="GO" id="GO:0046872">
    <property type="term" value="F:metal ion binding"/>
    <property type="evidence" value="ECO:0007669"/>
    <property type="project" value="UniProtKB-KW"/>
</dbReference>
<dbReference type="Pfam" id="PF03067">
    <property type="entry name" value="LPMO_10"/>
    <property type="match status" value="1"/>
</dbReference>
<sequence length="324" mass="34297">MKFGTNVAALLSILALCVDHTEGHGRVVKPPHRGYLGRLPKYSAFVPVNYDDDGLSAGGLGATRGGKHGVCGDPYNGAREHETGGKYGLFPKHGSKVIAACYAPGATVDIEVDITANHWGYFTFGLCKLDTRESKETEECFQLLAQPNGETKWPVPYGAPGSDATANLQYKLPASVTCEGESHCVLRWWYTSGNNPGGVNEQKQFWNCIDIYIGNSCGATPPSSPTAAPATTTSKVPVTYPPVTTTKSPATTVKPFPSSYAPITPATPTPSPFTRGPTVKPTVPPPAGTCGGCTNCYYGPTKACFSGWTKQDCSTNAIFTWCGA</sequence>
<evidence type="ECO:0000256" key="2">
    <source>
        <dbReference type="ARBA" id="ARBA00022723"/>
    </source>
</evidence>
<evidence type="ECO:0000313" key="10">
    <source>
        <dbReference type="Proteomes" id="UP000285430"/>
    </source>
</evidence>
<evidence type="ECO:0000256" key="4">
    <source>
        <dbReference type="ARBA" id="ARBA00023157"/>
    </source>
</evidence>
<feature type="domain" description="Chitin-binding type-4" evidence="8">
    <location>
        <begin position="24"/>
        <end position="211"/>
    </location>
</feature>
<keyword evidence="4" id="KW-1015">Disulfide bond</keyword>
<proteinExistence type="inferred from homology"/>
<comment type="caution">
    <text evidence="9">The sequence shown here is derived from an EMBL/GenBank/DDBJ whole genome shotgun (WGS) entry which is preliminary data.</text>
</comment>